<evidence type="ECO:0000256" key="11">
    <source>
        <dbReference type="ARBA" id="ARBA00081887"/>
    </source>
</evidence>
<proteinExistence type="inferred from homology"/>
<reference evidence="16" key="1">
    <citation type="journal article" date="2014" name="PLoS ONE">
        <title>The genome and linkage map of the northern pike (Esox lucius): conserved synteny revealed between the salmonid sister group and the Neoteleostei.</title>
        <authorList>
            <person name="Rondeau E.B."/>
            <person name="Minkley D.R."/>
            <person name="Leong J.S."/>
            <person name="Messmer A.M."/>
            <person name="Jantzen J.R."/>
            <person name="von Schalburg K.R."/>
            <person name="Lemon C."/>
            <person name="Bird N.H."/>
            <person name="Koop B.F."/>
        </authorList>
    </citation>
    <scope>NUCLEOTIDE SEQUENCE</scope>
</reference>
<evidence type="ECO:0000313" key="16">
    <source>
        <dbReference type="Proteomes" id="UP000265140"/>
    </source>
</evidence>
<dbReference type="GeneTree" id="ENSGT00940000156181"/>
<evidence type="ECO:0000256" key="8">
    <source>
        <dbReference type="ARBA" id="ARBA00069374"/>
    </source>
</evidence>
<dbReference type="OMA" id="NHMVHNG"/>
<dbReference type="CDD" id="cd03384">
    <property type="entry name" value="PAP2_wunen"/>
    <property type="match status" value="1"/>
</dbReference>
<feature type="region of interest" description="Disordered" evidence="12">
    <location>
        <begin position="739"/>
        <end position="771"/>
    </location>
</feature>
<feature type="compositionally biased region" description="Polar residues" evidence="12">
    <location>
        <begin position="840"/>
        <end position="851"/>
    </location>
</feature>
<keyword evidence="6 13" id="KW-0472">Membrane</keyword>
<dbReference type="Ensembl" id="ENSELUT00000057038.2">
    <property type="protein sequence ID" value="ENSELUP00000079319.2"/>
    <property type="gene ID" value="ENSELUG00000026571.2"/>
</dbReference>
<dbReference type="AlphaFoldDB" id="A0A6Q2ZL39"/>
<dbReference type="InterPro" id="IPR000326">
    <property type="entry name" value="PAP2/HPO"/>
</dbReference>
<dbReference type="Proteomes" id="UP000265140">
    <property type="component" value="Chromosome 3"/>
</dbReference>
<feature type="region of interest" description="Disordered" evidence="12">
    <location>
        <begin position="840"/>
        <end position="863"/>
    </location>
</feature>
<evidence type="ECO:0000259" key="14">
    <source>
        <dbReference type="SMART" id="SM00014"/>
    </source>
</evidence>
<dbReference type="Gene3D" id="1.20.144.10">
    <property type="entry name" value="Phosphatidic acid phosphatase type 2/haloperoxidase"/>
    <property type="match status" value="1"/>
</dbReference>
<dbReference type="Bgee" id="ENSELUG00000026571">
    <property type="expression patterns" value="Expressed in brain and 5 other cell types or tissues"/>
</dbReference>
<feature type="region of interest" description="Disordered" evidence="12">
    <location>
        <begin position="703"/>
        <end position="724"/>
    </location>
</feature>
<dbReference type="GO" id="GO:0007165">
    <property type="term" value="P:signal transduction"/>
    <property type="evidence" value="ECO:0007669"/>
    <property type="project" value="TreeGrafter"/>
</dbReference>
<feature type="domain" description="Phosphatidic acid phosphatase type 2/haloperoxidase" evidence="14">
    <location>
        <begin position="188"/>
        <end position="333"/>
    </location>
</feature>
<evidence type="ECO:0000256" key="9">
    <source>
        <dbReference type="ARBA" id="ARBA00079138"/>
    </source>
</evidence>
<dbReference type="PANTHER" id="PTHR10165">
    <property type="entry name" value="LIPID PHOSPHATE PHOSPHATASE"/>
    <property type="match status" value="1"/>
</dbReference>
<keyword evidence="4 13" id="KW-0812">Transmembrane</keyword>
<comment type="similarity">
    <text evidence="2">Belongs to the PA-phosphatase related phosphoesterase family.</text>
</comment>
<keyword evidence="3" id="KW-0597">Phosphoprotein</keyword>
<evidence type="ECO:0000256" key="3">
    <source>
        <dbReference type="ARBA" id="ARBA00022553"/>
    </source>
</evidence>
<dbReference type="GeneID" id="105006871"/>
<feature type="compositionally biased region" description="Low complexity" evidence="12">
    <location>
        <begin position="497"/>
        <end position="513"/>
    </location>
</feature>
<keyword evidence="7" id="KW-0325">Glycoprotein</keyword>
<dbReference type="GO" id="GO:0005886">
    <property type="term" value="C:plasma membrane"/>
    <property type="evidence" value="ECO:0007669"/>
    <property type="project" value="TreeGrafter"/>
</dbReference>
<keyword evidence="16" id="KW-1185">Reference proteome</keyword>
<evidence type="ECO:0000256" key="13">
    <source>
        <dbReference type="SAM" id="Phobius"/>
    </source>
</evidence>
<reference evidence="15" key="4">
    <citation type="submission" date="2025-09" db="UniProtKB">
        <authorList>
            <consortium name="Ensembl"/>
        </authorList>
    </citation>
    <scope>IDENTIFICATION</scope>
</reference>
<dbReference type="CTD" id="559888"/>
<keyword evidence="5 13" id="KW-1133">Transmembrane helix</keyword>
<protein>
    <recommendedName>
        <fullName evidence="8">Phospholipid phosphatase-related protein type 3</fullName>
    </recommendedName>
    <alternativeName>
        <fullName evidence="9">Inactive phospholipid phosphatase PLPPR3</fullName>
    </alternativeName>
    <alternativeName>
        <fullName evidence="10">Lipid phosphate phosphatase-related protein type 3</fullName>
    </alternativeName>
    <alternativeName>
        <fullName evidence="11">Plasticity-related gene 2 protein</fullName>
    </alternativeName>
</protein>
<feature type="transmembrane region" description="Helical" evidence="13">
    <location>
        <begin position="287"/>
        <end position="306"/>
    </location>
</feature>
<dbReference type="InterPro" id="IPR036938">
    <property type="entry name" value="PAP2/HPO_sf"/>
</dbReference>
<feature type="transmembrane region" description="Helical" evidence="13">
    <location>
        <begin position="128"/>
        <end position="157"/>
    </location>
</feature>
<feature type="transmembrane region" description="Helical" evidence="13">
    <location>
        <begin position="73"/>
        <end position="97"/>
    </location>
</feature>
<evidence type="ECO:0000256" key="7">
    <source>
        <dbReference type="ARBA" id="ARBA00023180"/>
    </source>
</evidence>
<name>A0A6Q2ZL39_ESOLU</name>
<organism evidence="15 16">
    <name type="scientific">Esox lucius</name>
    <name type="common">Northern pike</name>
    <dbReference type="NCBI Taxonomy" id="8010"/>
    <lineage>
        <taxon>Eukaryota</taxon>
        <taxon>Metazoa</taxon>
        <taxon>Chordata</taxon>
        <taxon>Craniata</taxon>
        <taxon>Vertebrata</taxon>
        <taxon>Euteleostomi</taxon>
        <taxon>Actinopterygii</taxon>
        <taxon>Neopterygii</taxon>
        <taxon>Teleostei</taxon>
        <taxon>Protacanthopterygii</taxon>
        <taxon>Esociformes</taxon>
        <taxon>Esocidae</taxon>
        <taxon>Esox</taxon>
    </lineage>
</organism>
<dbReference type="InParanoid" id="A0A6Q2ZL39"/>
<dbReference type="GO" id="GO:0008195">
    <property type="term" value="F:phosphatidate phosphatase activity"/>
    <property type="evidence" value="ECO:0007669"/>
    <property type="project" value="TreeGrafter"/>
</dbReference>
<feature type="region of interest" description="Disordered" evidence="12">
    <location>
        <begin position="484"/>
        <end position="529"/>
    </location>
</feature>
<accession>A0A6Q2ZL39</accession>
<evidence type="ECO:0000256" key="12">
    <source>
        <dbReference type="SAM" id="MobiDB-lite"/>
    </source>
</evidence>
<dbReference type="PANTHER" id="PTHR10165:SF13">
    <property type="entry name" value="PHOSPHOLIPID PHOSPHATASE-RELATED PROTEIN TYPE 4"/>
    <property type="match status" value="1"/>
</dbReference>
<evidence type="ECO:0000256" key="6">
    <source>
        <dbReference type="ARBA" id="ARBA00023136"/>
    </source>
</evidence>
<dbReference type="InterPro" id="IPR043216">
    <property type="entry name" value="PAP-like"/>
</dbReference>
<dbReference type="GO" id="GO:0046839">
    <property type="term" value="P:phospholipid dephosphorylation"/>
    <property type="evidence" value="ECO:0007669"/>
    <property type="project" value="TreeGrafter"/>
</dbReference>
<dbReference type="FunFam" id="1.20.144.10:FF:000014">
    <property type="entry name" value="Phospholipid phosphatase-related protein type 3"/>
    <property type="match status" value="1"/>
</dbReference>
<comment type="subcellular location">
    <subcellularLocation>
        <location evidence="1">Membrane</location>
        <topology evidence="1">Multi-pass membrane protein</topology>
    </subcellularLocation>
</comment>
<sequence length="863" mass="94453">MVYGLHWTCSFNRHAALCHGGETSSYRSVISHIAKITARIKYNSLSPASQRRDRRFIMSAKERLKGKVTKDSVTLLPCFYFVELPILASSVVSLYFLELTDMFKPVRSGYSCNDRSLSMPYIEPTQEVIPFIMLFSLAFAGPTATIMIGEGILYCYLSRRKTGGKTEANINAAGCNFNSYIRRAVRFVGVHVFGLCITALITDIIQLSTGYHAPYFLTVCKPNYTTLNMTCDDSSFIIEDICSGGVDPAIINAGRKSFPSHHATLAAFAAVYTSMYFNSTLTDSSKLLKPMLVFSFIMGGIICGLTRIIQFKNHAVDVYCGFLIGGGIAIYLGLYAVGNFQPSEDTSRRQPQTLPLCEPPRSNTVPNVSQSAGCHLQPNSLNSVSTTDGLTSTHPETILTRVPSCRESRSLSSLKRASADVECINPPSPLGKQDSLVTFNSSTLPRSHGGSLPEEHRLPRRHASIHASMDSTRSKQLLSQWKSKNENRKLSLQVMDSGVSVGRHRSSSSSSSSPQRTMELRCSSEPSAMGLESELRAQGHIPAQYLKIAASSMPLSNNLPQNGGNSGLTGGARVSIQSRPGSSQLVHIPEETQEYVNSCTNRKDEDEDDWEDNRVGCVGGSVRSKWLKVAKESTPCRTNNLTNQPRIMQVITMSKQQGLLQHSSPKSSEDGSMVSCTGSIRYKALTDQEPGQGIVRVEAHPENKPVIKPPDGSGSWRWKPQEQRGSIRQSFELNDLNRDSESCDSLKDGYGSIDGRRSKTGMDTGSEYGGGGSHPHVHHAHYHHHPHQGITTIRVTPVEGLGGGSSEATSETLSIVSSRESTLRRKGNIILLPDKCQSPDNSKNYFKGTSTTPPPTFGLAYRE</sequence>
<evidence type="ECO:0000256" key="2">
    <source>
        <dbReference type="ARBA" id="ARBA00008816"/>
    </source>
</evidence>
<dbReference type="FunCoup" id="A0A6Q2ZL39">
    <property type="interactions" value="755"/>
</dbReference>
<dbReference type="Pfam" id="PF01569">
    <property type="entry name" value="PAP2"/>
    <property type="match status" value="1"/>
</dbReference>
<evidence type="ECO:0000256" key="4">
    <source>
        <dbReference type="ARBA" id="ARBA00022692"/>
    </source>
</evidence>
<reference evidence="15" key="3">
    <citation type="submission" date="2025-08" db="UniProtKB">
        <authorList>
            <consortium name="Ensembl"/>
        </authorList>
    </citation>
    <scope>IDENTIFICATION</scope>
</reference>
<dbReference type="RefSeq" id="XP_028973012.2">
    <property type="nucleotide sequence ID" value="XM_029117179.2"/>
</dbReference>
<evidence type="ECO:0000256" key="5">
    <source>
        <dbReference type="ARBA" id="ARBA00022989"/>
    </source>
</evidence>
<evidence type="ECO:0000256" key="1">
    <source>
        <dbReference type="ARBA" id="ARBA00004141"/>
    </source>
</evidence>
<dbReference type="SMART" id="SM00014">
    <property type="entry name" value="acidPPc"/>
    <property type="match status" value="1"/>
</dbReference>
<dbReference type="GO" id="GO:0006644">
    <property type="term" value="P:phospholipid metabolic process"/>
    <property type="evidence" value="ECO:0007669"/>
    <property type="project" value="InterPro"/>
</dbReference>
<evidence type="ECO:0000256" key="10">
    <source>
        <dbReference type="ARBA" id="ARBA00081263"/>
    </source>
</evidence>
<feature type="transmembrane region" description="Helical" evidence="13">
    <location>
        <begin position="318"/>
        <end position="338"/>
    </location>
</feature>
<evidence type="ECO:0000313" key="15">
    <source>
        <dbReference type="Ensembl" id="ENSELUP00000079319.2"/>
    </source>
</evidence>
<dbReference type="GO" id="GO:0007409">
    <property type="term" value="P:axonogenesis"/>
    <property type="evidence" value="ECO:0007669"/>
    <property type="project" value="TreeGrafter"/>
</dbReference>
<dbReference type="SUPFAM" id="SSF48317">
    <property type="entry name" value="Acid phosphatase/Vanadium-dependent haloperoxidase"/>
    <property type="match status" value="1"/>
</dbReference>
<reference evidence="15" key="2">
    <citation type="submission" date="2020-02" db="EMBL/GenBank/DDBJ databases">
        <title>Esox lucius (northern pike) genome, fEsoLuc1, primary haplotype.</title>
        <authorList>
            <person name="Myers G."/>
            <person name="Karagic N."/>
            <person name="Meyer A."/>
            <person name="Pippel M."/>
            <person name="Reichard M."/>
            <person name="Winkler S."/>
            <person name="Tracey A."/>
            <person name="Sims Y."/>
            <person name="Howe K."/>
            <person name="Rhie A."/>
            <person name="Formenti G."/>
            <person name="Durbin R."/>
            <person name="Fedrigo O."/>
            <person name="Jarvis E.D."/>
        </authorList>
    </citation>
    <scope>NUCLEOTIDE SEQUENCE [LARGE SCALE GENOMIC DNA]</scope>
</reference>